<reference evidence="2 3" key="1">
    <citation type="submission" date="2016-02" db="EMBL/GenBank/DDBJ databases">
        <title>Complete genome of Sinomonas atrocyanea KCTC 3377.</title>
        <authorList>
            <person name="Kim K.M."/>
        </authorList>
    </citation>
    <scope>NUCLEOTIDE SEQUENCE [LARGE SCALE GENOMIC DNA]</scope>
    <source>
        <strain evidence="2 3">KCTC 3377</strain>
        <plasmid evidence="2 3">pSA01</plasmid>
    </source>
</reference>
<dbReference type="InterPro" id="IPR036390">
    <property type="entry name" value="WH_DNA-bd_sf"/>
</dbReference>
<feature type="domain" description="HTH arsR-type" evidence="1">
    <location>
        <begin position="11"/>
        <end position="95"/>
    </location>
</feature>
<dbReference type="InterPro" id="IPR001845">
    <property type="entry name" value="HTH_ArsR_DNA-bd_dom"/>
</dbReference>
<dbReference type="KEGG" id="satk:SA2016_4162"/>
<keyword evidence="2" id="KW-0614">Plasmid</keyword>
<dbReference type="SMART" id="SM00418">
    <property type="entry name" value="HTH_ARSR"/>
    <property type="match status" value="1"/>
</dbReference>
<dbReference type="SUPFAM" id="SSF46785">
    <property type="entry name" value="Winged helix' DNA-binding domain"/>
    <property type="match status" value="1"/>
</dbReference>
<evidence type="ECO:0000313" key="2">
    <source>
        <dbReference type="EMBL" id="AMM34814.1"/>
    </source>
</evidence>
<name>A0A127A7R5_9MICC</name>
<proteinExistence type="predicted"/>
<evidence type="ECO:0000259" key="1">
    <source>
        <dbReference type="SMART" id="SM00418"/>
    </source>
</evidence>
<accession>A0A127A7R5</accession>
<sequence length="97" mass="10907">MGPAEATAMSAFGVSPIRAAVIRELARHPDGETSGQIARDLEATYHTVFRHLRELEELGLVDSDAEGDRQGQRVVYRLNRDVRDREADRLLTYLDGR</sequence>
<dbReference type="AlphaFoldDB" id="A0A127A7R5"/>
<dbReference type="Gene3D" id="1.10.10.10">
    <property type="entry name" value="Winged helix-like DNA-binding domain superfamily/Winged helix DNA-binding domain"/>
    <property type="match status" value="1"/>
</dbReference>
<dbReference type="InterPro" id="IPR011991">
    <property type="entry name" value="ArsR-like_HTH"/>
</dbReference>
<dbReference type="Pfam" id="PF12840">
    <property type="entry name" value="HTH_20"/>
    <property type="match status" value="1"/>
</dbReference>
<evidence type="ECO:0000313" key="3">
    <source>
        <dbReference type="Proteomes" id="UP000070134"/>
    </source>
</evidence>
<keyword evidence="3" id="KW-1185">Reference proteome</keyword>
<dbReference type="Proteomes" id="UP000070134">
    <property type="component" value="Plasmid pSA01"/>
</dbReference>
<dbReference type="InterPro" id="IPR036388">
    <property type="entry name" value="WH-like_DNA-bd_sf"/>
</dbReference>
<gene>
    <name evidence="2" type="ORF">SA2016_4162</name>
</gene>
<dbReference type="CDD" id="cd00090">
    <property type="entry name" value="HTH_ARSR"/>
    <property type="match status" value="1"/>
</dbReference>
<organism evidence="2 3">
    <name type="scientific">Sinomonas atrocyanea</name>
    <dbReference type="NCBI Taxonomy" id="37927"/>
    <lineage>
        <taxon>Bacteria</taxon>
        <taxon>Bacillati</taxon>
        <taxon>Actinomycetota</taxon>
        <taxon>Actinomycetes</taxon>
        <taxon>Micrococcales</taxon>
        <taxon>Micrococcaceae</taxon>
        <taxon>Sinomonas</taxon>
    </lineage>
</organism>
<dbReference type="GO" id="GO:0003700">
    <property type="term" value="F:DNA-binding transcription factor activity"/>
    <property type="evidence" value="ECO:0007669"/>
    <property type="project" value="InterPro"/>
</dbReference>
<geneLocation type="plasmid" evidence="2 3">
    <name>pSA01</name>
</geneLocation>
<dbReference type="EMBL" id="CP014519">
    <property type="protein sequence ID" value="AMM34814.1"/>
    <property type="molecule type" value="Genomic_DNA"/>
</dbReference>
<protein>
    <recommendedName>
        <fullName evidence="1">HTH arsR-type domain-containing protein</fullName>
    </recommendedName>
</protein>